<dbReference type="RefSeq" id="WP_200757640.1">
    <property type="nucleotide sequence ID" value="NZ_AP023366.1"/>
</dbReference>
<dbReference type="EMBL" id="AP023366">
    <property type="protein sequence ID" value="BCJ87534.1"/>
    <property type="molecule type" value="Genomic_DNA"/>
</dbReference>
<evidence type="ECO:0008006" key="3">
    <source>
        <dbReference type="Google" id="ProtNLM"/>
    </source>
</evidence>
<dbReference type="Proteomes" id="UP000593802">
    <property type="component" value="Chromosome"/>
</dbReference>
<dbReference type="KEGG" id="eff:skT53_25190"/>
<dbReference type="InterPro" id="IPR025626">
    <property type="entry name" value="YyzF"/>
</dbReference>
<name>A0A7I8DBR6_9BACL</name>
<organism evidence="1 2">
    <name type="scientific">Effusibacillus dendaii</name>
    <dbReference type="NCBI Taxonomy" id="2743772"/>
    <lineage>
        <taxon>Bacteria</taxon>
        <taxon>Bacillati</taxon>
        <taxon>Bacillota</taxon>
        <taxon>Bacilli</taxon>
        <taxon>Bacillales</taxon>
        <taxon>Alicyclobacillaceae</taxon>
        <taxon>Effusibacillus</taxon>
    </lineage>
</organism>
<proteinExistence type="predicted"/>
<accession>A0A7I8DBR6</accession>
<dbReference type="NCBIfam" id="TIGR04129">
    <property type="entry name" value="CxxH_BA5709"/>
    <property type="match status" value="1"/>
</dbReference>
<reference evidence="1 2" key="1">
    <citation type="submission" date="2020-08" db="EMBL/GenBank/DDBJ databases">
        <title>Complete Genome Sequence of Effusibacillus dendaii Strain skT53, Isolated from Farmland soil.</title>
        <authorList>
            <person name="Konishi T."/>
            <person name="Kawasaki H."/>
        </authorList>
    </citation>
    <scope>NUCLEOTIDE SEQUENCE [LARGE SCALE GENOMIC DNA]</scope>
    <source>
        <strain evidence="2">skT53</strain>
    </source>
</reference>
<evidence type="ECO:0000313" key="2">
    <source>
        <dbReference type="Proteomes" id="UP000593802"/>
    </source>
</evidence>
<sequence>MFTACEEHIDMAIDEFIFTYEEPPELRLIEELSVADDLHSKCQFCGAPTKYIVTKEVE</sequence>
<keyword evidence="2" id="KW-1185">Reference proteome</keyword>
<evidence type="ECO:0000313" key="1">
    <source>
        <dbReference type="EMBL" id="BCJ87534.1"/>
    </source>
</evidence>
<dbReference type="Pfam" id="PF14116">
    <property type="entry name" value="YyzF"/>
    <property type="match status" value="1"/>
</dbReference>
<dbReference type="AlphaFoldDB" id="A0A7I8DBR6"/>
<protein>
    <recommendedName>
        <fullName evidence="3">CxxH/CxxC protein</fullName>
    </recommendedName>
</protein>
<gene>
    <name evidence="1" type="ORF">skT53_25190</name>
</gene>